<evidence type="ECO:0000313" key="4">
    <source>
        <dbReference type="EMBL" id="NYD54809.1"/>
    </source>
</evidence>
<dbReference type="CDD" id="cd04301">
    <property type="entry name" value="NAT_SF"/>
    <property type="match status" value="2"/>
</dbReference>
<dbReference type="InterPro" id="IPR000182">
    <property type="entry name" value="GNAT_dom"/>
</dbReference>
<evidence type="ECO:0000256" key="1">
    <source>
        <dbReference type="ARBA" id="ARBA00022679"/>
    </source>
</evidence>
<dbReference type="Gene3D" id="3.40.630.30">
    <property type="match status" value="2"/>
</dbReference>
<feature type="domain" description="N-acetyltransferase" evidence="3">
    <location>
        <begin position="8"/>
        <end position="177"/>
    </location>
</feature>
<accession>A0A7Y9EVN3</accession>
<dbReference type="EMBL" id="JACCBH010000001">
    <property type="protein sequence ID" value="NYD54809.1"/>
    <property type="molecule type" value="Genomic_DNA"/>
</dbReference>
<keyword evidence="5" id="KW-1185">Reference proteome</keyword>
<dbReference type="PROSITE" id="PS51186">
    <property type="entry name" value="GNAT"/>
    <property type="match status" value="2"/>
</dbReference>
<dbReference type="InterPro" id="IPR016181">
    <property type="entry name" value="Acyl_CoA_acyltransferase"/>
</dbReference>
<evidence type="ECO:0000313" key="5">
    <source>
        <dbReference type="Proteomes" id="UP000552045"/>
    </source>
</evidence>
<evidence type="ECO:0000259" key="3">
    <source>
        <dbReference type="PROSITE" id="PS51186"/>
    </source>
</evidence>
<dbReference type="GO" id="GO:0016747">
    <property type="term" value="F:acyltransferase activity, transferring groups other than amino-acyl groups"/>
    <property type="evidence" value="ECO:0007669"/>
    <property type="project" value="InterPro"/>
</dbReference>
<name>A0A7Y9EVN3_9MICO</name>
<organism evidence="4 5">
    <name type="scientific">Microbacterium pseudoresistens</name>
    <dbReference type="NCBI Taxonomy" id="640634"/>
    <lineage>
        <taxon>Bacteria</taxon>
        <taxon>Bacillati</taxon>
        <taxon>Actinomycetota</taxon>
        <taxon>Actinomycetes</taxon>
        <taxon>Micrococcales</taxon>
        <taxon>Microbacteriaceae</taxon>
        <taxon>Microbacterium</taxon>
    </lineage>
</organism>
<dbReference type="Pfam" id="PF13508">
    <property type="entry name" value="Acetyltransf_7"/>
    <property type="match status" value="1"/>
</dbReference>
<reference evidence="4 5" key="1">
    <citation type="submission" date="2020-07" db="EMBL/GenBank/DDBJ databases">
        <title>Sequencing the genomes of 1000 actinobacteria strains.</title>
        <authorList>
            <person name="Klenk H.-P."/>
        </authorList>
    </citation>
    <scope>NUCLEOTIDE SEQUENCE [LARGE SCALE GENOMIC DNA]</scope>
    <source>
        <strain evidence="4 5">DSM 22185</strain>
    </source>
</reference>
<dbReference type="SUPFAM" id="SSF55729">
    <property type="entry name" value="Acyl-CoA N-acyltransferases (Nat)"/>
    <property type="match status" value="2"/>
</dbReference>
<gene>
    <name evidence="4" type="ORF">BKA02_001864</name>
</gene>
<comment type="caution">
    <text evidence="4">The sequence shown here is derived from an EMBL/GenBank/DDBJ whole genome shotgun (WGS) entry which is preliminary data.</text>
</comment>
<dbReference type="Pfam" id="PF00583">
    <property type="entry name" value="Acetyltransf_1"/>
    <property type="match status" value="1"/>
</dbReference>
<protein>
    <submittedName>
        <fullName evidence="4">GNAT superfamily N-acetyltransferase</fullName>
    </submittedName>
</protein>
<feature type="domain" description="N-acetyltransferase" evidence="3">
    <location>
        <begin position="174"/>
        <end position="326"/>
    </location>
</feature>
<dbReference type="Proteomes" id="UP000552045">
    <property type="component" value="Unassembled WGS sequence"/>
</dbReference>
<keyword evidence="1 4" id="KW-0808">Transferase</keyword>
<keyword evidence="2" id="KW-0012">Acyltransferase</keyword>
<dbReference type="InterPro" id="IPR050832">
    <property type="entry name" value="Bact_Acetyltransf"/>
</dbReference>
<proteinExistence type="predicted"/>
<dbReference type="PANTHER" id="PTHR43877">
    <property type="entry name" value="AMINOALKYLPHOSPHONATE N-ACETYLTRANSFERASE-RELATED-RELATED"/>
    <property type="match status" value="1"/>
</dbReference>
<sequence length="338" mass="37088">MTAPPPDPQIRTFRAGDGVAIPDAWTRSAPQDGMTPQRFRDLVLLDRNFDANGLFVAEDTEGAVIGSAYAVRRRVAHDGDDLEPDTGWIPFFFVTPEHRGRGLGRALLEATRGWLRDQGATQVFFSSYTPNYVLPGLDAARYPAAASLLSSLGFEVVERPSAMDRSLIGYEMPAEVRERADALRAEGWYLGSPQGDDVVALVKIAGERFNSDWARAIREGIVAGMPPERIVIARDPDGAVIGWGMHGTYEAVIERFGPFGVLPESRGTGLGKVLLHLTLERMTALGAHSAWFLWADEGSIASALYEKTGFAATRTFDILRAALTQTQWQKPDHNEKEC</sequence>
<dbReference type="RefSeq" id="WP_218844504.1">
    <property type="nucleotide sequence ID" value="NZ_BAABLC010000002.1"/>
</dbReference>
<evidence type="ECO:0000256" key="2">
    <source>
        <dbReference type="ARBA" id="ARBA00023315"/>
    </source>
</evidence>
<dbReference type="AlphaFoldDB" id="A0A7Y9EVN3"/>